<gene>
    <name evidence="7" type="ORF">FIV42_11315</name>
</gene>
<dbReference type="GO" id="GO:0005737">
    <property type="term" value="C:cytoplasm"/>
    <property type="evidence" value="ECO:0007669"/>
    <property type="project" value="InterPro"/>
</dbReference>
<dbReference type="RefSeq" id="WP_141197793.1">
    <property type="nucleotide sequence ID" value="NZ_CP041186.1"/>
</dbReference>
<comment type="catalytic activity">
    <reaction evidence="4">
        <text>[protein]-L-glutamate 5-O-methyl ester + H2O = L-glutamyl-[protein] + methanol + H(+)</text>
        <dbReference type="Rhea" id="RHEA:23236"/>
        <dbReference type="Rhea" id="RHEA-COMP:10208"/>
        <dbReference type="Rhea" id="RHEA-COMP:10311"/>
        <dbReference type="ChEBI" id="CHEBI:15377"/>
        <dbReference type="ChEBI" id="CHEBI:15378"/>
        <dbReference type="ChEBI" id="CHEBI:17790"/>
        <dbReference type="ChEBI" id="CHEBI:29973"/>
        <dbReference type="ChEBI" id="CHEBI:82795"/>
        <dbReference type="EC" id="3.1.1.61"/>
    </reaction>
</comment>
<evidence type="ECO:0000259" key="6">
    <source>
        <dbReference type="PROSITE" id="PS50122"/>
    </source>
</evidence>
<evidence type="ECO:0000256" key="5">
    <source>
        <dbReference type="PROSITE-ProRule" id="PRU00050"/>
    </source>
</evidence>
<evidence type="ECO:0000256" key="2">
    <source>
        <dbReference type="ARBA" id="ARBA00022801"/>
    </source>
</evidence>
<proteinExistence type="predicted"/>
<dbReference type="InterPro" id="IPR000673">
    <property type="entry name" value="Sig_transdc_resp-reg_Me-estase"/>
</dbReference>
<protein>
    <recommendedName>
        <fullName evidence="3">protein-glutamate methylesterase</fullName>
        <ecNumber evidence="3">3.1.1.61</ecNumber>
    </recommendedName>
</protein>
<feature type="domain" description="CheB-type methylesterase" evidence="6">
    <location>
        <begin position="165"/>
        <end position="354"/>
    </location>
</feature>
<dbReference type="Pfam" id="PF01339">
    <property type="entry name" value="CheB_methylest"/>
    <property type="match status" value="1"/>
</dbReference>
<dbReference type="PANTHER" id="PTHR42872:SF6">
    <property type="entry name" value="PROTEIN-GLUTAMATE METHYLESTERASE_PROTEIN-GLUTAMINE GLUTAMINASE"/>
    <property type="match status" value="1"/>
</dbReference>
<accession>A0A5B8YA50</accession>
<name>A0A4Y6PSM7_PERCE</name>
<keyword evidence="1 5" id="KW-0145">Chemotaxis</keyword>
<dbReference type="OrthoDB" id="9793421at2"/>
<dbReference type="Gene3D" id="3.40.50.180">
    <property type="entry name" value="Methylesterase CheB, C-terminal domain"/>
    <property type="match status" value="1"/>
</dbReference>
<feature type="active site" evidence="5">
    <location>
        <position position="296"/>
    </location>
</feature>
<dbReference type="Proteomes" id="UP000315995">
    <property type="component" value="Chromosome"/>
</dbReference>
<dbReference type="GO" id="GO:0006935">
    <property type="term" value="P:chemotaxis"/>
    <property type="evidence" value="ECO:0007669"/>
    <property type="project" value="UniProtKB-UniRule"/>
</dbReference>
<evidence type="ECO:0000313" key="7">
    <source>
        <dbReference type="EMBL" id="QDG51308.1"/>
    </source>
</evidence>
<organism evidence="7 8">
    <name type="scientific">Persicimonas caeni</name>
    <dbReference type="NCBI Taxonomy" id="2292766"/>
    <lineage>
        <taxon>Bacteria</taxon>
        <taxon>Deltaproteobacteria</taxon>
        <taxon>Bradymonadales</taxon>
        <taxon>Bradymonadaceae</taxon>
        <taxon>Persicimonas</taxon>
    </lineage>
</organism>
<dbReference type="Gene3D" id="3.40.50.2300">
    <property type="match status" value="1"/>
</dbReference>
<evidence type="ECO:0000313" key="8">
    <source>
        <dbReference type="Proteomes" id="UP000315995"/>
    </source>
</evidence>
<evidence type="ECO:0000256" key="1">
    <source>
        <dbReference type="ARBA" id="ARBA00022500"/>
    </source>
</evidence>
<dbReference type="CDD" id="cd16432">
    <property type="entry name" value="CheB_Rec"/>
    <property type="match status" value="1"/>
</dbReference>
<evidence type="ECO:0000256" key="4">
    <source>
        <dbReference type="ARBA" id="ARBA00048267"/>
    </source>
</evidence>
<feature type="active site" evidence="5">
    <location>
        <position position="200"/>
    </location>
</feature>
<dbReference type="PROSITE" id="PS50122">
    <property type="entry name" value="CHEB"/>
    <property type="match status" value="1"/>
</dbReference>
<dbReference type="EMBL" id="CP041186">
    <property type="protein sequence ID" value="QDG51308.1"/>
    <property type="molecule type" value="Genomic_DNA"/>
</dbReference>
<dbReference type="AlphaFoldDB" id="A0A4Y6PSM7"/>
<accession>A0A4Y6PSM7</accession>
<dbReference type="GO" id="GO:0000156">
    <property type="term" value="F:phosphorelay response regulator activity"/>
    <property type="evidence" value="ECO:0007669"/>
    <property type="project" value="InterPro"/>
</dbReference>
<keyword evidence="8" id="KW-1185">Reference proteome</keyword>
<dbReference type="PANTHER" id="PTHR42872">
    <property type="entry name" value="PROTEIN-GLUTAMATE METHYLESTERASE/PROTEIN-GLUTAMINE GLUTAMINASE"/>
    <property type="match status" value="1"/>
</dbReference>
<sequence>MSDPKIALVVAESAQLRQELAASLEHEEPHIEVGATVPAGPLAVRKLEQLQPDLVVIQGNLAGDVVRELISELRAESPGIPVMLRMPSINPFHPQQTPVNEGFERRITKRLHPPFDEQATTRKVKPLSLPSVAEALEEDSEPVSAAQPGASEFARRPPTLVKGGPIDAIVIGISTGGPPALAEVLPQLPPGLPPIFVVQHMPAQFTSQLAIRLSQQGQVPVIEATTQTPVRPSHCWIAPGDYHMTLRRESTSVLIDLNQDPPVHSSRPSVDVLFKSAADIYGSHLLAVVMTGMGCDGLEGCEAIRAKGGHVLVQDEESSVVWGMPGSVARAGLADEIIPLDLIASTIVCRVQSSRQKILTKPVSEESSR</sequence>
<dbReference type="GO" id="GO:0008984">
    <property type="term" value="F:protein-glutamate methylesterase activity"/>
    <property type="evidence" value="ECO:0007669"/>
    <property type="project" value="UniProtKB-EC"/>
</dbReference>
<dbReference type="PIRSF" id="PIRSF000876">
    <property type="entry name" value="RR_chemtxs_CheB"/>
    <property type="match status" value="1"/>
</dbReference>
<dbReference type="SUPFAM" id="SSF52738">
    <property type="entry name" value="Methylesterase CheB, C-terminal domain"/>
    <property type="match status" value="1"/>
</dbReference>
<evidence type="ECO:0000256" key="3">
    <source>
        <dbReference type="ARBA" id="ARBA00039140"/>
    </source>
</evidence>
<reference evidence="7 8" key="1">
    <citation type="submission" date="2019-06" db="EMBL/GenBank/DDBJ databases">
        <title>Persicimonas caeni gen. nov., sp. nov., a predatory bacterium isolated from solar saltern.</title>
        <authorList>
            <person name="Wang S."/>
        </authorList>
    </citation>
    <scope>NUCLEOTIDE SEQUENCE [LARGE SCALE GENOMIC DNA]</scope>
    <source>
        <strain evidence="7 8">YN101</strain>
    </source>
</reference>
<dbReference type="InterPro" id="IPR008248">
    <property type="entry name" value="CheB-like"/>
</dbReference>
<dbReference type="EC" id="3.1.1.61" evidence="3"/>
<keyword evidence="2 5" id="KW-0378">Hydrolase</keyword>
<feature type="active site" evidence="5">
    <location>
        <position position="174"/>
    </location>
</feature>
<dbReference type="InterPro" id="IPR035909">
    <property type="entry name" value="CheB_C"/>
</dbReference>